<dbReference type="EMBL" id="SPQS01000032">
    <property type="protein sequence ID" value="TFV68992.1"/>
    <property type="molecule type" value="Genomic_DNA"/>
</dbReference>
<evidence type="ECO:0000313" key="2">
    <source>
        <dbReference type="EMBL" id="TFV68992.1"/>
    </source>
</evidence>
<keyword evidence="4" id="KW-1185">Reference proteome</keyword>
<dbReference type="Proteomes" id="UP000297700">
    <property type="component" value="Unassembled WGS sequence"/>
</dbReference>
<gene>
    <name evidence="2" type="ORF">E4K64_34830</name>
    <name evidence="1" type="ORF">E4K66_34295</name>
</gene>
<accession>A0A4Y9KW64</accession>
<dbReference type="EMBL" id="SPQU01000029">
    <property type="protein sequence ID" value="TFV30620.1"/>
    <property type="molecule type" value="Genomic_DNA"/>
</dbReference>
<name>A0A4Y9NNS4_9BRAD</name>
<reference evidence="2 3" key="2">
    <citation type="submission" date="2019-03" db="EMBL/GenBank/DDBJ databases">
        <title>Bradyrhizobium strains diversity.</title>
        <authorList>
            <person name="Urquiaga M.C.O."/>
            <person name="Hungria M."/>
            <person name="Delamuta J.R.M."/>
            <person name="Klepa M.S."/>
        </authorList>
    </citation>
    <scope>NUCLEOTIDE SEQUENCE [LARGE SCALE GENOMIC DNA]</scope>
    <source>
        <strain evidence="2 3">CNPSo 3426</strain>
    </source>
</reference>
<dbReference type="Proteomes" id="UP000298225">
    <property type="component" value="Unassembled WGS sequence"/>
</dbReference>
<protein>
    <submittedName>
        <fullName evidence="2">Uncharacterized protein</fullName>
    </submittedName>
</protein>
<organism evidence="2 3">
    <name type="scientific">Bradyrhizobium frederickii</name>
    <dbReference type="NCBI Taxonomy" id="2560054"/>
    <lineage>
        <taxon>Bacteria</taxon>
        <taxon>Pseudomonadati</taxon>
        <taxon>Pseudomonadota</taxon>
        <taxon>Alphaproteobacteria</taxon>
        <taxon>Hyphomicrobiales</taxon>
        <taxon>Nitrobacteraceae</taxon>
        <taxon>Bradyrhizobium</taxon>
    </lineage>
</organism>
<reference evidence="1 4" key="1">
    <citation type="submission" date="2019-03" db="EMBL/GenBank/DDBJ databases">
        <title>Bradyrhizobium strains diversity isolated from Chamaecrista fasciculata.</title>
        <authorList>
            <person name="Urquiaga M.C.O."/>
            <person name="Hungria M."/>
            <person name="Delamuta J.R.M."/>
        </authorList>
    </citation>
    <scope>NUCLEOTIDE SEQUENCE [LARGE SCALE GENOMIC DNA]</scope>
    <source>
        <strain evidence="1 4">CNPSo 3424</strain>
    </source>
</reference>
<evidence type="ECO:0000313" key="4">
    <source>
        <dbReference type="Proteomes" id="UP000298225"/>
    </source>
</evidence>
<proteinExistence type="predicted"/>
<comment type="caution">
    <text evidence="2">The sequence shown here is derived from an EMBL/GenBank/DDBJ whole genome shotgun (WGS) entry which is preliminary data.</text>
</comment>
<dbReference type="RefSeq" id="WP_126261972.1">
    <property type="nucleotide sequence ID" value="NZ_SPQS01000032.1"/>
</dbReference>
<sequence>MENVREDDVLSARKTQAILERMDAKRGNEPPRPRSRQNVARAAFEISRANILILLPVPNEFDGFGVV</sequence>
<evidence type="ECO:0000313" key="3">
    <source>
        <dbReference type="Proteomes" id="UP000297700"/>
    </source>
</evidence>
<accession>A0A4Y9NNS4</accession>
<dbReference type="AlphaFoldDB" id="A0A4Y9NNS4"/>
<evidence type="ECO:0000313" key="1">
    <source>
        <dbReference type="EMBL" id="TFV30620.1"/>
    </source>
</evidence>